<evidence type="ECO:0000313" key="3">
    <source>
        <dbReference type="WBParaSite" id="GPUH_0000484901-mRNA-1"/>
    </source>
</evidence>
<sequence>MDSVVVETTSASSATFLSRILQIALGLFVTTSDLPHHDFGNNSAPANFHCTFNVPCRWFSEGVSAARWKLARGEPDPFLWLASTGTMQRPSEPFVLIELRGQQADRLLSDEIACQRGSATLSFTYWIVGMMHINHESSAAQCGGDRWQTIGI</sequence>
<dbReference type="Proteomes" id="UP000271098">
    <property type="component" value="Unassembled WGS sequence"/>
</dbReference>
<accession>A0A183D801</accession>
<dbReference type="AlphaFoldDB" id="A0A183D801"/>
<reference evidence="3" key="1">
    <citation type="submission" date="2016-06" db="UniProtKB">
        <authorList>
            <consortium name="WormBaseParasite"/>
        </authorList>
    </citation>
    <scope>IDENTIFICATION</scope>
</reference>
<proteinExistence type="predicted"/>
<organism evidence="3">
    <name type="scientific">Gongylonema pulchrum</name>
    <dbReference type="NCBI Taxonomy" id="637853"/>
    <lineage>
        <taxon>Eukaryota</taxon>
        <taxon>Metazoa</taxon>
        <taxon>Ecdysozoa</taxon>
        <taxon>Nematoda</taxon>
        <taxon>Chromadorea</taxon>
        <taxon>Rhabditida</taxon>
        <taxon>Spirurina</taxon>
        <taxon>Spiruromorpha</taxon>
        <taxon>Spiruroidea</taxon>
        <taxon>Gongylonematidae</taxon>
        <taxon>Gongylonema</taxon>
    </lineage>
</organism>
<evidence type="ECO:0000313" key="2">
    <source>
        <dbReference type="Proteomes" id="UP000271098"/>
    </source>
</evidence>
<protein>
    <submittedName>
        <fullName evidence="3">MAM domain-containing protein</fullName>
    </submittedName>
</protein>
<name>A0A183D801_9BILA</name>
<dbReference type="OrthoDB" id="5822873at2759"/>
<keyword evidence="2" id="KW-1185">Reference proteome</keyword>
<dbReference type="EMBL" id="UYRT01009547">
    <property type="protein sequence ID" value="VDK47645.1"/>
    <property type="molecule type" value="Genomic_DNA"/>
</dbReference>
<reference evidence="1 2" key="2">
    <citation type="submission" date="2018-11" db="EMBL/GenBank/DDBJ databases">
        <authorList>
            <consortium name="Pathogen Informatics"/>
        </authorList>
    </citation>
    <scope>NUCLEOTIDE SEQUENCE [LARGE SCALE GENOMIC DNA]</scope>
</reference>
<evidence type="ECO:0000313" key="1">
    <source>
        <dbReference type="EMBL" id="VDK47645.1"/>
    </source>
</evidence>
<gene>
    <name evidence="1" type="ORF">GPUH_LOCUS4841</name>
</gene>
<dbReference type="WBParaSite" id="GPUH_0000484901-mRNA-1">
    <property type="protein sequence ID" value="GPUH_0000484901-mRNA-1"/>
    <property type="gene ID" value="GPUH_0000484901"/>
</dbReference>